<reference evidence="1" key="1">
    <citation type="submission" date="2021-05" db="EMBL/GenBank/DDBJ databases">
        <authorList>
            <person name="Pan Q."/>
            <person name="Jouanno E."/>
            <person name="Zahm M."/>
            <person name="Klopp C."/>
            <person name="Cabau C."/>
            <person name="Louis A."/>
            <person name="Berthelot C."/>
            <person name="Parey E."/>
            <person name="Roest Crollius H."/>
            <person name="Montfort J."/>
            <person name="Robinson-Rechavi M."/>
            <person name="Bouchez O."/>
            <person name="Lampietro C."/>
            <person name="Lopez Roques C."/>
            <person name="Donnadieu C."/>
            <person name="Postlethwait J."/>
            <person name="Bobe J."/>
            <person name="Dillon D."/>
            <person name="Chandos A."/>
            <person name="von Hippel F."/>
            <person name="Guiguen Y."/>
        </authorList>
    </citation>
    <scope>NUCLEOTIDE SEQUENCE</scope>
    <source>
        <strain evidence="1">YG-Jan2019</strain>
    </source>
</reference>
<protein>
    <submittedName>
        <fullName evidence="1">Uncharacterized protein</fullName>
    </submittedName>
</protein>
<evidence type="ECO:0000313" key="1">
    <source>
        <dbReference type="EMBL" id="KAJ8016805.1"/>
    </source>
</evidence>
<evidence type="ECO:0000313" key="2">
    <source>
        <dbReference type="Proteomes" id="UP001157502"/>
    </source>
</evidence>
<gene>
    <name evidence="1" type="ORF">DPEC_G00011170</name>
</gene>
<accession>A0ACC2HM94</accession>
<dbReference type="EMBL" id="CM055728">
    <property type="protein sequence ID" value="KAJ8016805.1"/>
    <property type="molecule type" value="Genomic_DNA"/>
</dbReference>
<organism evidence="1 2">
    <name type="scientific">Dallia pectoralis</name>
    <name type="common">Alaska blackfish</name>
    <dbReference type="NCBI Taxonomy" id="75939"/>
    <lineage>
        <taxon>Eukaryota</taxon>
        <taxon>Metazoa</taxon>
        <taxon>Chordata</taxon>
        <taxon>Craniata</taxon>
        <taxon>Vertebrata</taxon>
        <taxon>Euteleostomi</taxon>
        <taxon>Actinopterygii</taxon>
        <taxon>Neopterygii</taxon>
        <taxon>Teleostei</taxon>
        <taxon>Protacanthopterygii</taxon>
        <taxon>Esociformes</taxon>
        <taxon>Umbridae</taxon>
        <taxon>Dallia</taxon>
    </lineage>
</organism>
<sequence>MHTVVALHLVLLLSGALSLADAKYYGPSQYLYKAAPSPHHYIHAKPTSRHKNYCAYVVEKTVSFTMQDGVAPYVKAEYNNKCAWGHKCPKLMYRLMYKPLYKAAHKTLTELEWRCCPGYSGYGCMEGPPTYHHPIKAMPPFKGRSNKGNPWSQTQDRESTERLDRMEEDVRRLSLGLETLRGMVNGLEDGLRVSLREDANRMLSTLLSAAPGPITAPASSTHSTVGFANIPGGDPDSEGLDGRPAFQGLGELSIRVEELRADLRTKVAELEELRGTVIRHDGALKKMSGSLTNVTGTPVKHIQKEMEDLVDAKLGRAHTEILTGLEKRVESAERRCEERAGEVRRQCQWEQQESQEQMEQVLEGNTTALKWELGKLQDQIQGRHLTEECCGSVRGLAERVHLLEQSMTGLNQSQGQLRVELGGHKDHVEGMLEGRLGYVEAKLNLTGSGKVRPSIAEGGVRAGGLEARLEGKLRALEDRLLTAVEELGNATAPALLEGHAVPTLETELESLRRRLELDVDRVQKQFSSLELLCTSSSQPILQGDEVPLNSPVVEKTTGGEEVKSLVDMQADRLNSINDTLQILLTRLSRAEDHLEEEEDRSSLTGEITLLKSSIRSVNHTLKGLKDSVWSVVQDVGHANSTWQEREERLAQQVKGVVQLVSRQAFMLGAGERRLTRLKSELQELKRRLAGEVQGCRSTALGVQREVVEVGGRVTSVEGQCRGLSHLAEDLERIRAELERQSDEYLTQVNSTLTNHTHQLSELRQELRN</sequence>
<keyword evidence="2" id="KW-1185">Reference proteome</keyword>
<name>A0ACC2HM94_DALPE</name>
<proteinExistence type="predicted"/>
<comment type="caution">
    <text evidence="1">The sequence shown here is derived from an EMBL/GenBank/DDBJ whole genome shotgun (WGS) entry which is preliminary data.</text>
</comment>
<dbReference type="Proteomes" id="UP001157502">
    <property type="component" value="Chromosome 1"/>
</dbReference>